<dbReference type="Pfam" id="PF00327">
    <property type="entry name" value="Ribosomal_L30"/>
    <property type="match status" value="1"/>
</dbReference>
<gene>
    <name evidence="7" type="ORF">DH96_01560</name>
</gene>
<reference evidence="7 8" key="1">
    <citation type="submission" date="2014-04" db="EMBL/GenBank/DDBJ databases">
        <title>Genome study of Napier grass stunt phytoplasma.</title>
        <authorList>
            <person name="Kawicha P."/>
            <person name="Dickinson M."/>
            <person name="Hodgetts J."/>
        </authorList>
    </citation>
    <scope>NUCLEOTIDE SEQUENCE [LARGE SCALE GENOMIC DNA]</scope>
    <source>
        <strain evidence="7 8">NGS-S10</strain>
    </source>
</reference>
<evidence type="ECO:0000313" key="7">
    <source>
        <dbReference type="EMBL" id="RAM57768.1"/>
    </source>
</evidence>
<dbReference type="NCBIfam" id="TIGR01308">
    <property type="entry name" value="rpmD_bact"/>
    <property type="match status" value="1"/>
</dbReference>
<dbReference type="HAMAP" id="MF_01371_B">
    <property type="entry name" value="Ribosomal_uL30_B"/>
    <property type="match status" value="1"/>
</dbReference>
<dbReference type="InterPro" id="IPR016082">
    <property type="entry name" value="Ribosomal_uL30_ferredoxin-like"/>
</dbReference>
<comment type="subunit">
    <text evidence="2">Part of the 50S ribosomal subunit.</text>
</comment>
<dbReference type="GO" id="GO:0015934">
    <property type="term" value="C:large ribosomal subunit"/>
    <property type="evidence" value="ECO:0007669"/>
    <property type="project" value="InterPro"/>
</dbReference>
<evidence type="ECO:0000256" key="3">
    <source>
        <dbReference type="ARBA" id="ARBA00022980"/>
    </source>
</evidence>
<dbReference type="SUPFAM" id="SSF55129">
    <property type="entry name" value="Ribosomal protein L30p/L7e"/>
    <property type="match status" value="1"/>
</dbReference>
<evidence type="ECO:0000256" key="5">
    <source>
        <dbReference type="ARBA" id="ARBA00035492"/>
    </source>
</evidence>
<keyword evidence="3 7" id="KW-0689">Ribosomal protein</keyword>
<dbReference type="PIRSF" id="PIRSF002211">
    <property type="entry name" value="Ribosomal_L30_bac-type"/>
    <property type="match status" value="1"/>
</dbReference>
<organism evidence="7 8">
    <name type="scientific">Candidatus Phytoplasma oryzae</name>
    <dbReference type="NCBI Taxonomy" id="203274"/>
    <lineage>
        <taxon>Bacteria</taxon>
        <taxon>Bacillati</taxon>
        <taxon>Mycoplasmatota</taxon>
        <taxon>Mollicutes</taxon>
        <taxon>Acholeplasmatales</taxon>
        <taxon>Acholeplasmataceae</taxon>
        <taxon>Candidatus Phytoplasma</taxon>
        <taxon>16SrXI (Rice yellow dwarf group)</taxon>
    </lineage>
</organism>
<evidence type="ECO:0000259" key="6">
    <source>
        <dbReference type="Pfam" id="PF00327"/>
    </source>
</evidence>
<accession>A0A328ILR6</accession>
<proteinExistence type="inferred from homology"/>
<sequence length="65" mass="7591">MNKLKIILKKSLIGRNKRQIRNIYSLGLKKINQKVIKDDNFINRGILAKIHHLVSIQKIIVSKED</sequence>
<dbReference type="InterPro" id="IPR005996">
    <property type="entry name" value="Ribosomal_uL30_bac-type"/>
</dbReference>
<dbReference type="InterPro" id="IPR036919">
    <property type="entry name" value="Ribo_uL30_ferredoxin-like_sf"/>
</dbReference>
<dbReference type="Proteomes" id="UP000249343">
    <property type="component" value="Unassembled WGS sequence"/>
</dbReference>
<protein>
    <recommendedName>
        <fullName evidence="5">50S ribosomal protein L30</fullName>
    </recommendedName>
</protein>
<feature type="domain" description="Large ribosomal subunit protein uL30-like ferredoxin-like fold" evidence="6">
    <location>
        <begin position="4"/>
        <end position="54"/>
    </location>
</feature>
<name>A0A328ILR6_9MOLU</name>
<evidence type="ECO:0000256" key="1">
    <source>
        <dbReference type="ARBA" id="ARBA00007594"/>
    </source>
</evidence>
<dbReference type="RefSeq" id="WP_111961301.1">
    <property type="nucleotide sequence ID" value="NZ_JHUK01000003.1"/>
</dbReference>
<dbReference type="EMBL" id="JHUK01000003">
    <property type="protein sequence ID" value="RAM57768.1"/>
    <property type="molecule type" value="Genomic_DNA"/>
</dbReference>
<dbReference type="Gene3D" id="3.30.1390.20">
    <property type="entry name" value="Ribosomal protein L30, ferredoxin-like fold domain"/>
    <property type="match status" value="1"/>
</dbReference>
<dbReference type="AlphaFoldDB" id="A0A328ILR6"/>
<dbReference type="CDD" id="cd01658">
    <property type="entry name" value="Ribosomal_L30"/>
    <property type="match status" value="1"/>
</dbReference>
<evidence type="ECO:0000256" key="2">
    <source>
        <dbReference type="ARBA" id="ARBA00011838"/>
    </source>
</evidence>
<dbReference type="GO" id="GO:0003735">
    <property type="term" value="F:structural constituent of ribosome"/>
    <property type="evidence" value="ECO:0007669"/>
    <property type="project" value="InterPro"/>
</dbReference>
<dbReference type="GO" id="GO:0006412">
    <property type="term" value="P:translation"/>
    <property type="evidence" value="ECO:0007669"/>
    <property type="project" value="InterPro"/>
</dbReference>
<comment type="similarity">
    <text evidence="1">Belongs to the universal ribosomal protein uL30 family.</text>
</comment>
<evidence type="ECO:0000313" key="8">
    <source>
        <dbReference type="Proteomes" id="UP000249343"/>
    </source>
</evidence>
<keyword evidence="8" id="KW-1185">Reference proteome</keyword>
<keyword evidence="4" id="KW-0687">Ribonucleoprotein</keyword>
<evidence type="ECO:0000256" key="4">
    <source>
        <dbReference type="ARBA" id="ARBA00023274"/>
    </source>
</evidence>
<comment type="caution">
    <text evidence="7">The sequence shown here is derived from an EMBL/GenBank/DDBJ whole genome shotgun (WGS) entry which is preliminary data.</text>
</comment>